<name>A0ABT8G7A7_9MICO</name>
<evidence type="ECO:0000313" key="1">
    <source>
        <dbReference type="EMBL" id="MDN4475033.1"/>
    </source>
</evidence>
<dbReference type="EMBL" id="JAUHPW010000002">
    <property type="protein sequence ID" value="MDN4475033.1"/>
    <property type="molecule type" value="Genomic_DNA"/>
</dbReference>
<dbReference type="RefSeq" id="WP_301131488.1">
    <property type="nucleotide sequence ID" value="NZ_JAUHPW010000002.1"/>
</dbReference>
<gene>
    <name evidence="1" type="ORF">QQX09_04075</name>
</gene>
<accession>A0ABT8G7A7</accession>
<evidence type="ECO:0000313" key="2">
    <source>
        <dbReference type="Proteomes" id="UP001172728"/>
    </source>
</evidence>
<keyword evidence="2" id="KW-1185">Reference proteome</keyword>
<comment type="caution">
    <text evidence="1">The sequence shown here is derived from an EMBL/GenBank/DDBJ whole genome shotgun (WGS) entry which is preliminary data.</text>
</comment>
<reference evidence="1" key="1">
    <citation type="submission" date="2023-06" db="EMBL/GenBank/DDBJ databases">
        <title>Sysu t00192.</title>
        <authorList>
            <person name="Gao L."/>
            <person name="Fang B.-Z."/>
            <person name="Li W.-J."/>
        </authorList>
    </citation>
    <scope>NUCLEOTIDE SEQUENCE</scope>
    <source>
        <strain evidence="1">SYSU T00192</strain>
    </source>
</reference>
<organism evidence="1 2">
    <name type="scientific">Demequina litoralis</name>
    <dbReference type="NCBI Taxonomy" id="3051660"/>
    <lineage>
        <taxon>Bacteria</taxon>
        <taxon>Bacillati</taxon>
        <taxon>Actinomycetota</taxon>
        <taxon>Actinomycetes</taxon>
        <taxon>Micrococcales</taxon>
        <taxon>Demequinaceae</taxon>
        <taxon>Demequina</taxon>
    </lineage>
</organism>
<sequence>MKTAISLPDPVFEAVTMRAAALGMSRSEFLSVAAQRYLRDLDDAALTGRIDSVLERIALAEDESSRFAMEAGRALLEREDW</sequence>
<protein>
    <submittedName>
        <fullName evidence="1">Ribbon-helix-helix protein, CopG family</fullName>
    </submittedName>
</protein>
<dbReference type="Proteomes" id="UP001172728">
    <property type="component" value="Unassembled WGS sequence"/>
</dbReference>
<proteinExistence type="predicted"/>